<dbReference type="EMBL" id="AZAJ01000001">
    <property type="protein sequence ID" value="ETA67555.1"/>
    <property type="molecule type" value="Genomic_DNA"/>
</dbReference>
<keyword evidence="2" id="KW-1185">Reference proteome</keyword>
<organism evidence="1 2">
    <name type="scientific">Methanolobus tindarius DSM 2278</name>
    <dbReference type="NCBI Taxonomy" id="1090322"/>
    <lineage>
        <taxon>Archaea</taxon>
        <taxon>Methanobacteriati</taxon>
        <taxon>Methanobacteriota</taxon>
        <taxon>Stenosarchaea group</taxon>
        <taxon>Methanomicrobia</taxon>
        <taxon>Methanosarcinales</taxon>
        <taxon>Methanosarcinaceae</taxon>
        <taxon>Methanolobus</taxon>
    </lineage>
</organism>
<evidence type="ECO:0000313" key="2">
    <source>
        <dbReference type="Proteomes" id="UP000019483"/>
    </source>
</evidence>
<comment type="caution">
    <text evidence="1">The sequence shown here is derived from an EMBL/GenBank/DDBJ whole genome shotgun (WGS) entry which is preliminary data.</text>
</comment>
<protein>
    <submittedName>
        <fullName evidence="1">Uncharacterized protein</fullName>
    </submittedName>
</protein>
<evidence type="ECO:0000313" key="1">
    <source>
        <dbReference type="EMBL" id="ETA67555.1"/>
    </source>
</evidence>
<gene>
    <name evidence="1" type="ORF">MettiDRAFT_0982</name>
</gene>
<dbReference type="OrthoDB" id="149560at2157"/>
<accession>W9DQG1</accession>
<reference evidence="1 2" key="1">
    <citation type="submission" date="2013-08" db="EMBL/GenBank/DDBJ databases">
        <authorList>
            <consortium name="DOE Joint Genome Institute"/>
            <person name="Eisen J."/>
            <person name="Huntemann M."/>
            <person name="Han J."/>
            <person name="Chen A."/>
            <person name="Kyrpides N."/>
            <person name="Mavromatis K."/>
            <person name="Markowitz V."/>
            <person name="Palaniappan K."/>
            <person name="Ivanova N."/>
            <person name="Schaumberg A."/>
            <person name="Pati A."/>
            <person name="Liolios K."/>
            <person name="Nordberg H.P."/>
            <person name="Cantor M.N."/>
            <person name="Hua S.X."/>
            <person name="Woyke T."/>
        </authorList>
    </citation>
    <scope>NUCLEOTIDE SEQUENCE [LARGE SCALE GENOMIC DNA]</scope>
    <source>
        <strain evidence="1 2">DSM 2278</strain>
    </source>
</reference>
<dbReference type="RefSeq" id="WP_023844691.1">
    <property type="nucleotide sequence ID" value="NZ_AZAJ01000001.1"/>
</dbReference>
<sequence length="227" mass="26790">MEWEIQFQYDKNLDQVFIHKLFYFLVSRGVKYNACSRYKAYYLILTDKPENDIGHDEEERKESTEKLAEIIETYSKFDLKTTSFSIWLDYLNEVNFRFGIDILQVKDNDSFISLKAGEHLVPDENTFLVFMDLCKELFVRFNLSHGAFRNEYEDSVPSNKKDFLKEKPNIVSFYSKPFVDQIGRDILLSSPAFKVEELENGGVMLIVCTDVLWCSDEMDRVREHLGY</sequence>
<dbReference type="AlphaFoldDB" id="W9DQG1"/>
<dbReference type="STRING" id="1090322.MettiDRAFT_0982"/>
<name>W9DQG1_METTI</name>
<proteinExistence type="predicted"/>
<dbReference type="Proteomes" id="UP000019483">
    <property type="component" value="Unassembled WGS sequence"/>
</dbReference>